<comment type="caution">
    <text evidence="2">The sequence shown here is derived from an EMBL/GenBank/DDBJ whole genome shotgun (WGS) entry which is preliminary data.</text>
</comment>
<dbReference type="RefSeq" id="WP_063569431.1">
    <property type="nucleotide sequence ID" value="NZ_CADILJ010000063.1"/>
</dbReference>
<evidence type="ECO:0000313" key="2">
    <source>
        <dbReference type="EMBL" id="CAB3955577.1"/>
    </source>
</evidence>
<sequence length="86" mass="8964">MAHAAQHQAPAAAPKLLYRVSEAREALGLSTATIYRLCARGELVKAPIGSTRSVGITAASVNAMLARMSQPVTEEVDEPSTPTMGS</sequence>
<feature type="domain" description="Helix-turn-helix" evidence="1">
    <location>
        <begin position="17"/>
        <end position="67"/>
    </location>
</feature>
<evidence type="ECO:0000313" key="3">
    <source>
        <dbReference type="Proteomes" id="UP000494161"/>
    </source>
</evidence>
<organism evidence="2 3">
    <name type="scientific">Achromobacter ruhlandii</name>
    <dbReference type="NCBI Taxonomy" id="72557"/>
    <lineage>
        <taxon>Bacteria</taxon>
        <taxon>Pseudomonadati</taxon>
        <taxon>Pseudomonadota</taxon>
        <taxon>Betaproteobacteria</taxon>
        <taxon>Burkholderiales</taxon>
        <taxon>Alcaligenaceae</taxon>
        <taxon>Achromobacter</taxon>
    </lineage>
</organism>
<name>A0ABM8M1G3_9BURK</name>
<protein>
    <recommendedName>
        <fullName evidence="1">Helix-turn-helix domain-containing protein</fullName>
    </recommendedName>
</protein>
<dbReference type="InterPro" id="IPR041657">
    <property type="entry name" value="HTH_17"/>
</dbReference>
<accession>A0ABM8M1G3</accession>
<dbReference type="Proteomes" id="UP000494161">
    <property type="component" value="Unassembled WGS sequence"/>
</dbReference>
<dbReference type="Pfam" id="PF12728">
    <property type="entry name" value="HTH_17"/>
    <property type="match status" value="1"/>
</dbReference>
<keyword evidence="3" id="KW-1185">Reference proteome</keyword>
<gene>
    <name evidence="2" type="ORF">LMG7053_04751</name>
</gene>
<proteinExistence type="predicted"/>
<reference evidence="2 3" key="1">
    <citation type="submission" date="2020-04" db="EMBL/GenBank/DDBJ databases">
        <authorList>
            <person name="De Canck E."/>
        </authorList>
    </citation>
    <scope>NUCLEOTIDE SEQUENCE [LARGE SCALE GENOMIC DNA]</scope>
    <source>
        <strain evidence="2 3">LMG 7053</strain>
    </source>
</reference>
<evidence type="ECO:0000259" key="1">
    <source>
        <dbReference type="Pfam" id="PF12728"/>
    </source>
</evidence>
<dbReference type="EMBL" id="CADILJ010000063">
    <property type="protein sequence ID" value="CAB3955577.1"/>
    <property type="molecule type" value="Genomic_DNA"/>
</dbReference>